<dbReference type="InterPro" id="IPR001611">
    <property type="entry name" value="Leu-rich_rpt"/>
</dbReference>
<dbReference type="PANTHER" id="PTHR24364">
    <property type="entry name" value="LP06937P"/>
    <property type="match status" value="1"/>
</dbReference>
<protein>
    <submittedName>
        <fullName evidence="5">Slit-like protein</fullName>
    </submittedName>
</protein>
<name>A0A8X7CRR6_9ARAC</name>
<evidence type="ECO:0000313" key="6">
    <source>
        <dbReference type="Proteomes" id="UP000886998"/>
    </source>
</evidence>
<keyword evidence="3" id="KW-0677">Repeat</keyword>
<dbReference type="SMART" id="SM00369">
    <property type="entry name" value="LRR_TYP"/>
    <property type="match status" value="3"/>
</dbReference>
<keyword evidence="1" id="KW-0433">Leucine-rich repeat</keyword>
<evidence type="ECO:0000256" key="4">
    <source>
        <dbReference type="SAM" id="SignalP"/>
    </source>
</evidence>
<dbReference type="Proteomes" id="UP000886998">
    <property type="component" value="Unassembled WGS sequence"/>
</dbReference>
<dbReference type="OrthoDB" id="6424328at2759"/>
<evidence type="ECO:0000256" key="2">
    <source>
        <dbReference type="ARBA" id="ARBA00022729"/>
    </source>
</evidence>
<dbReference type="InterPro" id="IPR032675">
    <property type="entry name" value="LRR_dom_sf"/>
</dbReference>
<keyword evidence="6" id="KW-1185">Reference proteome</keyword>
<dbReference type="GO" id="GO:0016020">
    <property type="term" value="C:membrane"/>
    <property type="evidence" value="ECO:0007669"/>
    <property type="project" value="TreeGrafter"/>
</dbReference>
<feature type="signal peptide" evidence="4">
    <location>
        <begin position="1"/>
        <end position="22"/>
    </location>
</feature>
<gene>
    <name evidence="5" type="ORF">TNIN_483111</name>
</gene>
<reference evidence="5" key="1">
    <citation type="submission" date="2020-08" db="EMBL/GenBank/DDBJ databases">
        <title>Multicomponent nature underlies the extraordinary mechanical properties of spider dragline silk.</title>
        <authorList>
            <person name="Kono N."/>
            <person name="Nakamura H."/>
            <person name="Mori M."/>
            <person name="Yoshida Y."/>
            <person name="Ohtoshi R."/>
            <person name="Malay A.D."/>
            <person name="Moran D.A.P."/>
            <person name="Tomita M."/>
            <person name="Numata K."/>
            <person name="Arakawa K."/>
        </authorList>
    </citation>
    <scope>NUCLEOTIDE SEQUENCE</scope>
</reference>
<sequence>MKQTPNCLFFCAFFIFISLVYTTDPCPPPYSILPCTCPGNKSVIVCKDVTYEEDLTSVMKVARKHKILGVELQSVSFRYIPESAFNGTDIKFLEISNSSIFSLSEKEHAFKGLEDTLKVFKATNCVYASNWEWTQLERLNKLKVLEISSSNIVEIEDDFLKISNCPLENIDFRDNGIQYIPYKAFSTFKDLTRLTLDKNALTSVLRSMLPVPAKKLYSLGFSNNRIRELPPNMFSEMPALRYLYLEGNELQILDAQTFTPIWKKLKIAFFTGCPIRCDCSISWLPKMKQKVRLVHGTCYFPANLKDRKITELVEDDFNC</sequence>
<dbReference type="InterPro" id="IPR052286">
    <property type="entry name" value="Wnt_signaling_inhibitor"/>
</dbReference>
<dbReference type="InterPro" id="IPR003591">
    <property type="entry name" value="Leu-rich_rpt_typical-subtyp"/>
</dbReference>
<dbReference type="SUPFAM" id="SSF52058">
    <property type="entry name" value="L domain-like"/>
    <property type="match status" value="1"/>
</dbReference>
<dbReference type="AlphaFoldDB" id="A0A8X7CRR6"/>
<dbReference type="PANTHER" id="PTHR24364:SF18">
    <property type="entry name" value="LP06937P"/>
    <property type="match status" value="1"/>
</dbReference>
<keyword evidence="2 4" id="KW-0732">Signal</keyword>
<dbReference type="EMBL" id="BMAV01020574">
    <property type="protein sequence ID" value="GFY74137.1"/>
    <property type="molecule type" value="Genomic_DNA"/>
</dbReference>
<comment type="caution">
    <text evidence="5">The sequence shown here is derived from an EMBL/GenBank/DDBJ whole genome shotgun (WGS) entry which is preliminary data.</text>
</comment>
<feature type="chain" id="PRO_5036498517" evidence="4">
    <location>
        <begin position="23"/>
        <end position="319"/>
    </location>
</feature>
<evidence type="ECO:0000256" key="1">
    <source>
        <dbReference type="ARBA" id="ARBA00022614"/>
    </source>
</evidence>
<proteinExistence type="predicted"/>
<accession>A0A8X7CRR6</accession>
<dbReference type="Pfam" id="PF13855">
    <property type="entry name" value="LRR_8"/>
    <property type="match status" value="1"/>
</dbReference>
<evidence type="ECO:0000256" key="3">
    <source>
        <dbReference type="ARBA" id="ARBA00022737"/>
    </source>
</evidence>
<dbReference type="Gene3D" id="3.80.10.10">
    <property type="entry name" value="Ribonuclease Inhibitor"/>
    <property type="match status" value="1"/>
</dbReference>
<organism evidence="5 6">
    <name type="scientific">Trichonephila inaurata madagascariensis</name>
    <dbReference type="NCBI Taxonomy" id="2747483"/>
    <lineage>
        <taxon>Eukaryota</taxon>
        <taxon>Metazoa</taxon>
        <taxon>Ecdysozoa</taxon>
        <taxon>Arthropoda</taxon>
        <taxon>Chelicerata</taxon>
        <taxon>Arachnida</taxon>
        <taxon>Araneae</taxon>
        <taxon>Araneomorphae</taxon>
        <taxon>Entelegynae</taxon>
        <taxon>Araneoidea</taxon>
        <taxon>Nephilidae</taxon>
        <taxon>Trichonephila</taxon>
        <taxon>Trichonephila inaurata</taxon>
    </lineage>
</organism>
<evidence type="ECO:0000313" key="5">
    <source>
        <dbReference type="EMBL" id="GFY74137.1"/>
    </source>
</evidence>